<feature type="region of interest" description="Disordered" evidence="6">
    <location>
        <begin position="365"/>
        <end position="411"/>
    </location>
</feature>
<comment type="similarity">
    <text evidence="5">Belongs to the SAT4 family.</text>
</comment>
<dbReference type="PANTHER" id="PTHR33048">
    <property type="entry name" value="PTH11-LIKE INTEGRAL MEMBRANE PROTEIN (AFU_ORTHOLOGUE AFUA_5G11245)"/>
    <property type="match status" value="1"/>
</dbReference>
<dbReference type="InterPro" id="IPR049326">
    <property type="entry name" value="Rhodopsin_dom_fungi"/>
</dbReference>
<proteinExistence type="inferred from homology"/>
<keyword evidence="4 7" id="KW-0472">Membrane</keyword>
<keyword evidence="3 7" id="KW-1133">Transmembrane helix</keyword>
<dbReference type="GO" id="GO:0016020">
    <property type="term" value="C:membrane"/>
    <property type="evidence" value="ECO:0007669"/>
    <property type="project" value="UniProtKB-SubCell"/>
</dbReference>
<organism evidence="9 10">
    <name type="scientific">Coniella lustricola</name>
    <dbReference type="NCBI Taxonomy" id="2025994"/>
    <lineage>
        <taxon>Eukaryota</taxon>
        <taxon>Fungi</taxon>
        <taxon>Dikarya</taxon>
        <taxon>Ascomycota</taxon>
        <taxon>Pezizomycotina</taxon>
        <taxon>Sordariomycetes</taxon>
        <taxon>Sordariomycetidae</taxon>
        <taxon>Diaporthales</taxon>
        <taxon>Schizoparmaceae</taxon>
        <taxon>Coniella</taxon>
    </lineage>
</organism>
<keyword evidence="10" id="KW-1185">Reference proteome</keyword>
<evidence type="ECO:0000313" key="10">
    <source>
        <dbReference type="Proteomes" id="UP000241462"/>
    </source>
</evidence>
<feature type="transmembrane region" description="Helical" evidence="7">
    <location>
        <begin position="59"/>
        <end position="84"/>
    </location>
</feature>
<gene>
    <name evidence="9" type="ORF">BD289DRAFT_157831</name>
</gene>
<feature type="domain" description="Rhodopsin" evidence="8">
    <location>
        <begin position="43"/>
        <end position="302"/>
    </location>
</feature>
<dbReference type="EMBL" id="KZ678374">
    <property type="protein sequence ID" value="PSS03670.1"/>
    <property type="molecule type" value="Genomic_DNA"/>
</dbReference>
<dbReference type="InterPro" id="IPR052337">
    <property type="entry name" value="SAT4-like"/>
</dbReference>
<evidence type="ECO:0000256" key="1">
    <source>
        <dbReference type="ARBA" id="ARBA00004141"/>
    </source>
</evidence>
<evidence type="ECO:0000256" key="2">
    <source>
        <dbReference type="ARBA" id="ARBA00022692"/>
    </source>
</evidence>
<evidence type="ECO:0000256" key="3">
    <source>
        <dbReference type="ARBA" id="ARBA00022989"/>
    </source>
</evidence>
<accession>A0A2T3AMS0</accession>
<dbReference type="InParanoid" id="A0A2T3AMS0"/>
<feature type="transmembrane region" description="Helical" evidence="7">
    <location>
        <begin position="202"/>
        <end position="223"/>
    </location>
</feature>
<comment type="subcellular location">
    <subcellularLocation>
        <location evidence="1">Membrane</location>
        <topology evidence="1">Multi-pass membrane protein</topology>
    </subcellularLocation>
</comment>
<sequence>MSLAASAASLGNINEPTPFFNHASFMYGVTITCLILTTICTILRLYVRFFVTCRPGIDDGFVILLFLSTWAASIGSLILVNRGLGEHYVVLYLEGRTEEFSHTFWWSNATYNMSLTFVKLSLLTQYLRLFREHAYLAQMTYRRRLTMVLAVAAGLWGAAYSFLAWVPCVPVQGFWNHEIPAVRWAYGSEEEAPFVATFVSHATLNMAFDIAVLFVPISTWRIWSCDEGGNVRRKALIVLYVLGAIVLTCSTVRFIAVVVNKATTVPQFDPSWYGASAIVLSIVEINVATILAALPVFWPHLQERLNSIMITHEVEVNVSGVGFSEIKDDDDSNHDRSGSKGSNIWSGNHAGTIHNATTVVALHDLEPKNKHDRNNLGDDKNRAAIQAQDDVIISDKDSQRGSLAKSGSSWS</sequence>
<feature type="transmembrane region" description="Helical" evidence="7">
    <location>
        <begin position="104"/>
        <end position="124"/>
    </location>
</feature>
<dbReference type="Pfam" id="PF20684">
    <property type="entry name" value="Fung_rhodopsin"/>
    <property type="match status" value="1"/>
</dbReference>
<evidence type="ECO:0000313" key="9">
    <source>
        <dbReference type="EMBL" id="PSS03670.1"/>
    </source>
</evidence>
<reference evidence="9 10" key="1">
    <citation type="journal article" date="2018" name="Mycol. Prog.">
        <title>Coniella lustricola, a new species from submerged detritus.</title>
        <authorList>
            <person name="Raudabaugh D.B."/>
            <person name="Iturriaga T."/>
            <person name="Carver A."/>
            <person name="Mondo S."/>
            <person name="Pangilinan J."/>
            <person name="Lipzen A."/>
            <person name="He G."/>
            <person name="Amirebrahimi M."/>
            <person name="Grigoriev I.V."/>
            <person name="Miller A.N."/>
        </authorList>
    </citation>
    <scope>NUCLEOTIDE SEQUENCE [LARGE SCALE GENOMIC DNA]</scope>
    <source>
        <strain evidence="9 10">B22-T-1</strain>
    </source>
</reference>
<evidence type="ECO:0000256" key="6">
    <source>
        <dbReference type="SAM" id="MobiDB-lite"/>
    </source>
</evidence>
<feature type="transmembrane region" description="Helical" evidence="7">
    <location>
        <begin position="145"/>
        <end position="166"/>
    </location>
</feature>
<evidence type="ECO:0000256" key="7">
    <source>
        <dbReference type="SAM" id="Phobius"/>
    </source>
</evidence>
<dbReference type="OrthoDB" id="61113at2759"/>
<evidence type="ECO:0000256" key="5">
    <source>
        <dbReference type="ARBA" id="ARBA00038359"/>
    </source>
</evidence>
<dbReference type="AlphaFoldDB" id="A0A2T3AMS0"/>
<protein>
    <recommendedName>
        <fullName evidence="8">Rhodopsin domain-containing protein</fullName>
    </recommendedName>
</protein>
<feature type="transmembrane region" description="Helical" evidence="7">
    <location>
        <begin position="235"/>
        <end position="259"/>
    </location>
</feature>
<keyword evidence="2 7" id="KW-0812">Transmembrane</keyword>
<name>A0A2T3AMS0_9PEZI</name>
<feature type="compositionally biased region" description="Basic and acidic residues" evidence="6">
    <location>
        <begin position="365"/>
        <end position="382"/>
    </location>
</feature>
<feature type="transmembrane region" description="Helical" evidence="7">
    <location>
        <begin position="271"/>
        <end position="298"/>
    </location>
</feature>
<evidence type="ECO:0000256" key="4">
    <source>
        <dbReference type="ARBA" id="ARBA00023136"/>
    </source>
</evidence>
<dbReference type="Proteomes" id="UP000241462">
    <property type="component" value="Unassembled WGS sequence"/>
</dbReference>
<evidence type="ECO:0000259" key="8">
    <source>
        <dbReference type="Pfam" id="PF20684"/>
    </source>
</evidence>
<feature type="transmembrane region" description="Helical" evidence="7">
    <location>
        <begin position="25"/>
        <end position="47"/>
    </location>
</feature>
<dbReference type="PANTHER" id="PTHR33048:SF47">
    <property type="entry name" value="INTEGRAL MEMBRANE PROTEIN-RELATED"/>
    <property type="match status" value="1"/>
</dbReference>
<feature type="region of interest" description="Disordered" evidence="6">
    <location>
        <begin position="327"/>
        <end position="349"/>
    </location>
</feature>